<dbReference type="OrthoDB" id="5880956at2759"/>
<evidence type="ECO:0000313" key="2">
    <source>
        <dbReference type="EMBL" id="EGT37636.1"/>
    </source>
</evidence>
<dbReference type="EMBL" id="GL379946">
    <property type="protein sequence ID" value="EGT37636.1"/>
    <property type="molecule type" value="Genomic_DNA"/>
</dbReference>
<dbReference type="OMA" id="CFCDDCY"/>
<dbReference type="FunCoup" id="G0NTZ7">
    <property type="interactions" value="414"/>
</dbReference>
<dbReference type="Proteomes" id="UP000008068">
    <property type="component" value="Unassembled WGS sequence"/>
</dbReference>
<dbReference type="AlphaFoldDB" id="G0NTZ7"/>
<accession>G0NTZ7</accession>
<dbReference type="HOGENOM" id="CLU_2656644_0_0_1"/>
<protein>
    <submittedName>
        <fullName evidence="2">Uncharacterized protein</fullName>
    </submittedName>
</protein>
<keyword evidence="1" id="KW-0732">Signal</keyword>
<organism evidence="3">
    <name type="scientific">Caenorhabditis brenneri</name>
    <name type="common">Nematode worm</name>
    <dbReference type="NCBI Taxonomy" id="135651"/>
    <lineage>
        <taxon>Eukaryota</taxon>
        <taxon>Metazoa</taxon>
        <taxon>Ecdysozoa</taxon>
        <taxon>Nematoda</taxon>
        <taxon>Chromadorea</taxon>
        <taxon>Rhabditida</taxon>
        <taxon>Rhabditina</taxon>
        <taxon>Rhabditomorpha</taxon>
        <taxon>Rhabditoidea</taxon>
        <taxon>Rhabditidae</taxon>
        <taxon>Peloderinae</taxon>
        <taxon>Caenorhabditis</taxon>
    </lineage>
</organism>
<feature type="chain" id="PRO_5003405871" evidence="1">
    <location>
        <begin position="20"/>
        <end position="76"/>
    </location>
</feature>
<name>G0NTZ7_CAEBE</name>
<feature type="signal peptide" evidence="1">
    <location>
        <begin position="1"/>
        <end position="19"/>
    </location>
</feature>
<dbReference type="PROSITE" id="PS51257">
    <property type="entry name" value="PROKAR_LIPOPROTEIN"/>
    <property type="match status" value="1"/>
</dbReference>
<keyword evidence="3" id="KW-1185">Reference proteome</keyword>
<evidence type="ECO:0000256" key="1">
    <source>
        <dbReference type="SAM" id="SignalP"/>
    </source>
</evidence>
<sequence length="76" mass="8810">MMNFKMILFFVFIIGFVGACLDYCPDECAANGCSTWVCETEWDCFCDDCYWFNEQLALNEVARVKKDVLKAKLNTK</sequence>
<dbReference type="InParanoid" id="G0NTZ7"/>
<reference evidence="3" key="1">
    <citation type="submission" date="2011-07" db="EMBL/GenBank/DDBJ databases">
        <authorList>
            <consortium name="Caenorhabditis brenneri Sequencing and Analysis Consortium"/>
            <person name="Wilson R.K."/>
        </authorList>
    </citation>
    <scope>NUCLEOTIDE SEQUENCE [LARGE SCALE GENOMIC DNA]</scope>
    <source>
        <strain evidence="3">PB2801</strain>
    </source>
</reference>
<proteinExistence type="predicted"/>
<evidence type="ECO:0000313" key="3">
    <source>
        <dbReference type="Proteomes" id="UP000008068"/>
    </source>
</evidence>
<gene>
    <name evidence="2" type="ORF">CAEBREN_03125</name>
</gene>
<dbReference type="eggNOG" id="ENOG502TJ11">
    <property type="taxonomic scope" value="Eukaryota"/>
</dbReference>